<reference evidence="2" key="1">
    <citation type="journal article" date="2010" name="Mol. Biosyst.">
        <title>Complete genome sequence and comparative analysis of Shewanella violacea, a psychrophilic and piezophilic bacterium from deep sea floor sediments.</title>
        <authorList>
            <person name="Aono E."/>
            <person name="Baba T."/>
            <person name="Ara T."/>
            <person name="Nishi T."/>
            <person name="Nakamichi T."/>
            <person name="Inamoto E."/>
            <person name="Toyonaga H."/>
            <person name="Hasegawa M."/>
            <person name="Takai Y."/>
            <person name="Okumura Y."/>
            <person name="Baba M."/>
            <person name="Tomita M."/>
            <person name="Kato C."/>
            <person name="Oshima T."/>
            <person name="Nakasone K."/>
            <person name="Mori H."/>
        </authorList>
    </citation>
    <scope>NUCLEOTIDE SEQUENCE [LARGE SCALE GENOMIC DNA]</scope>
    <source>
        <strain evidence="2">JCM 10179 / CIP 106290 / LMG 19151 / DSS12</strain>
    </source>
</reference>
<name>D4ZC92_SHEVD</name>
<organism evidence="1 2">
    <name type="scientific">Shewanella violacea (strain JCM 10179 / CIP 106290 / LMG 19151 / DSS12)</name>
    <dbReference type="NCBI Taxonomy" id="637905"/>
    <lineage>
        <taxon>Bacteria</taxon>
        <taxon>Pseudomonadati</taxon>
        <taxon>Pseudomonadota</taxon>
        <taxon>Gammaproteobacteria</taxon>
        <taxon>Alteromonadales</taxon>
        <taxon>Shewanellaceae</taxon>
        <taxon>Shewanella</taxon>
    </lineage>
</organism>
<evidence type="ECO:0000313" key="2">
    <source>
        <dbReference type="Proteomes" id="UP000002350"/>
    </source>
</evidence>
<accession>D4ZC92</accession>
<proteinExistence type="predicted"/>
<sequence>MFHSLFDLILIDLYQQITNLSPSLKIMLKGYFDTFLEQLEQLEMK</sequence>
<dbReference type="HOGENOM" id="CLU_3205240_0_0_6"/>
<dbReference type="Proteomes" id="UP000002350">
    <property type="component" value="Chromosome"/>
</dbReference>
<keyword evidence="2" id="KW-1185">Reference proteome</keyword>
<dbReference type="AlphaFoldDB" id="D4ZC92"/>
<dbReference type="EMBL" id="AP011177">
    <property type="protein sequence ID" value="BAJ03637.1"/>
    <property type="molecule type" value="Genomic_DNA"/>
</dbReference>
<dbReference type="KEGG" id="svo:SVI_3666"/>
<evidence type="ECO:0000313" key="1">
    <source>
        <dbReference type="EMBL" id="BAJ03637.1"/>
    </source>
</evidence>
<protein>
    <submittedName>
        <fullName evidence="1">Uncharacterized protein</fullName>
    </submittedName>
</protein>
<gene>
    <name evidence="1" type="ordered locus">SVI_3666</name>
</gene>